<dbReference type="WBParaSite" id="PgR207_g003_t03">
    <property type="protein sequence ID" value="PgR207_g003_t03"/>
    <property type="gene ID" value="PgR207_g003"/>
</dbReference>
<name>A0A915CIF7_PARUN</name>
<accession>A0A915CIF7</accession>
<evidence type="ECO:0000313" key="2">
    <source>
        <dbReference type="WBParaSite" id="PgR207_g003_t03"/>
    </source>
</evidence>
<evidence type="ECO:0000313" key="1">
    <source>
        <dbReference type="Proteomes" id="UP000887569"/>
    </source>
</evidence>
<dbReference type="AlphaFoldDB" id="A0A915CIF7"/>
<proteinExistence type="predicted"/>
<dbReference type="Proteomes" id="UP000887569">
    <property type="component" value="Unplaced"/>
</dbReference>
<protein>
    <submittedName>
        <fullName evidence="2">Uncharacterized protein</fullName>
    </submittedName>
</protein>
<organism evidence="1 2">
    <name type="scientific">Parascaris univalens</name>
    <name type="common">Nematode worm</name>
    <dbReference type="NCBI Taxonomy" id="6257"/>
    <lineage>
        <taxon>Eukaryota</taxon>
        <taxon>Metazoa</taxon>
        <taxon>Ecdysozoa</taxon>
        <taxon>Nematoda</taxon>
        <taxon>Chromadorea</taxon>
        <taxon>Rhabditida</taxon>
        <taxon>Spirurina</taxon>
        <taxon>Ascaridomorpha</taxon>
        <taxon>Ascaridoidea</taxon>
        <taxon>Ascarididae</taxon>
        <taxon>Parascaris</taxon>
    </lineage>
</organism>
<sequence>MKFSIACSYGGRALRCKNFLLDEDVWLFAAFSHSVDAHLRSLNSPSHCLLTSNICLRETKKYFIYRYQIVENIDSVSDVHFLDIDNNSSATFCAVRWQEPNNKRRSLQDCSLCIQSVY</sequence>
<keyword evidence="1" id="KW-1185">Reference proteome</keyword>
<reference evidence="2" key="1">
    <citation type="submission" date="2022-11" db="UniProtKB">
        <authorList>
            <consortium name="WormBaseParasite"/>
        </authorList>
    </citation>
    <scope>IDENTIFICATION</scope>
</reference>